<name>A0A5E4SKD1_9BURK</name>
<keyword evidence="2" id="KW-0238">DNA-binding</keyword>
<feature type="domain" description="HTH marR-type" evidence="4">
    <location>
        <begin position="12"/>
        <end position="144"/>
    </location>
</feature>
<dbReference type="InterPro" id="IPR036390">
    <property type="entry name" value="WH_DNA-bd_sf"/>
</dbReference>
<dbReference type="PANTHER" id="PTHR42756">
    <property type="entry name" value="TRANSCRIPTIONAL REGULATOR, MARR"/>
    <property type="match status" value="1"/>
</dbReference>
<dbReference type="GO" id="GO:0003700">
    <property type="term" value="F:DNA-binding transcription factor activity"/>
    <property type="evidence" value="ECO:0007669"/>
    <property type="project" value="InterPro"/>
</dbReference>
<accession>A0A5E4SKD1</accession>
<evidence type="ECO:0000259" key="4">
    <source>
        <dbReference type="PROSITE" id="PS50995"/>
    </source>
</evidence>
<organism evidence="5 6">
    <name type="scientific">Pandoraea pneumonica</name>
    <dbReference type="NCBI Taxonomy" id="2508299"/>
    <lineage>
        <taxon>Bacteria</taxon>
        <taxon>Pseudomonadati</taxon>
        <taxon>Pseudomonadota</taxon>
        <taxon>Betaproteobacteria</taxon>
        <taxon>Burkholderiales</taxon>
        <taxon>Burkholderiaceae</taxon>
        <taxon>Pandoraea</taxon>
    </lineage>
</organism>
<dbReference type="AlphaFoldDB" id="A0A5E4SKD1"/>
<dbReference type="SUPFAM" id="SSF46785">
    <property type="entry name" value="Winged helix' DNA-binding domain"/>
    <property type="match status" value="1"/>
</dbReference>
<dbReference type="SMART" id="SM00347">
    <property type="entry name" value="HTH_MARR"/>
    <property type="match status" value="1"/>
</dbReference>
<evidence type="ECO:0000256" key="3">
    <source>
        <dbReference type="ARBA" id="ARBA00023163"/>
    </source>
</evidence>
<dbReference type="GeneID" id="300402948"/>
<dbReference type="InterPro" id="IPR000835">
    <property type="entry name" value="HTH_MarR-typ"/>
</dbReference>
<evidence type="ECO:0000256" key="1">
    <source>
        <dbReference type="ARBA" id="ARBA00023015"/>
    </source>
</evidence>
<reference evidence="5 6" key="1">
    <citation type="submission" date="2019-08" db="EMBL/GenBank/DDBJ databases">
        <authorList>
            <person name="Peeters C."/>
        </authorList>
    </citation>
    <scope>NUCLEOTIDE SEQUENCE [LARGE SCALE GENOMIC DNA]</scope>
    <source>
        <strain evidence="5 6">LMG 31114</strain>
    </source>
</reference>
<keyword evidence="6" id="KW-1185">Reference proteome</keyword>
<dbReference type="PANTHER" id="PTHR42756:SF1">
    <property type="entry name" value="TRANSCRIPTIONAL REPRESSOR OF EMRAB OPERON"/>
    <property type="match status" value="1"/>
</dbReference>
<protein>
    <submittedName>
        <fullName evidence="5">MFS transporter</fullName>
    </submittedName>
</protein>
<dbReference type="PROSITE" id="PS50995">
    <property type="entry name" value="HTH_MARR_2"/>
    <property type="match status" value="1"/>
</dbReference>
<dbReference type="RefSeq" id="WP_150678245.1">
    <property type="nucleotide sequence ID" value="NZ_CABPSK010000001.1"/>
</dbReference>
<keyword evidence="3" id="KW-0804">Transcription</keyword>
<dbReference type="PRINTS" id="PR00598">
    <property type="entry name" value="HTHMARR"/>
</dbReference>
<sequence>MTHYDRNNFHLTQSVGFYLSKARNLLAAELDQALKPLDITGPQMGILLTLGLGQISTPLELSKMLAMDSGSTTRMLDKLETKGLISRHRSTDDRRVVNLALTPAGKAVTEQVPDIAPGVLNHRLAGFSAEEFKQFLNLLKKFTGD</sequence>
<dbReference type="Pfam" id="PF01047">
    <property type="entry name" value="MarR"/>
    <property type="match status" value="1"/>
</dbReference>
<dbReference type="GO" id="GO:0003677">
    <property type="term" value="F:DNA binding"/>
    <property type="evidence" value="ECO:0007669"/>
    <property type="project" value="UniProtKB-KW"/>
</dbReference>
<dbReference type="InterPro" id="IPR036388">
    <property type="entry name" value="WH-like_DNA-bd_sf"/>
</dbReference>
<proteinExistence type="predicted"/>
<dbReference type="Proteomes" id="UP000366945">
    <property type="component" value="Unassembled WGS sequence"/>
</dbReference>
<dbReference type="Gene3D" id="1.10.10.10">
    <property type="entry name" value="Winged helix-like DNA-binding domain superfamily/Winged helix DNA-binding domain"/>
    <property type="match status" value="1"/>
</dbReference>
<gene>
    <name evidence="5" type="ORF">PPN31114_00890</name>
</gene>
<evidence type="ECO:0000313" key="5">
    <source>
        <dbReference type="EMBL" id="VVD76316.1"/>
    </source>
</evidence>
<keyword evidence="1" id="KW-0805">Transcription regulation</keyword>
<evidence type="ECO:0000313" key="6">
    <source>
        <dbReference type="Proteomes" id="UP000366945"/>
    </source>
</evidence>
<evidence type="ECO:0000256" key="2">
    <source>
        <dbReference type="ARBA" id="ARBA00023125"/>
    </source>
</evidence>
<dbReference type="EMBL" id="CABPSK010000001">
    <property type="protein sequence ID" value="VVD76316.1"/>
    <property type="molecule type" value="Genomic_DNA"/>
</dbReference>
<dbReference type="OrthoDB" id="6195716at2"/>